<dbReference type="InterPro" id="IPR057207">
    <property type="entry name" value="FBXL15_LRR"/>
</dbReference>
<dbReference type="InterPro" id="IPR006553">
    <property type="entry name" value="Leu-rich_rpt_Cys-con_subtyp"/>
</dbReference>
<reference evidence="2" key="1">
    <citation type="submission" date="2019-11" db="UniProtKB">
        <authorList>
            <consortium name="WormBaseParasite"/>
        </authorList>
    </citation>
    <scope>IDENTIFICATION</scope>
</reference>
<organism evidence="2">
    <name type="scientific">Mesocestoides corti</name>
    <name type="common">Flatworm</name>
    <dbReference type="NCBI Taxonomy" id="53468"/>
    <lineage>
        <taxon>Eukaryota</taxon>
        <taxon>Metazoa</taxon>
        <taxon>Spiralia</taxon>
        <taxon>Lophotrochozoa</taxon>
        <taxon>Platyhelminthes</taxon>
        <taxon>Cestoda</taxon>
        <taxon>Eucestoda</taxon>
        <taxon>Cyclophyllidea</taxon>
        <taxon>Mesocestoididae</taxon>
        <taxon>Mesocestoides</taxon>
    </lineage>
</organism>
<dbReference type="WBParaSite" id="MCU_004190-RA">
    <property type="protein sequence ID" value="MCU_004190-RA"/>
    <property type="gene ID" value="MCU_004190"/>
</dbReference>
<proteinExistence type="predicted"/>
<protein>
    <submittedName>
        <fullName evidence="2">F-box/LRR-repeat protein 14</fullName>
    </submittedName>
</protein>
<dbReference type="PANTHER" id="PTHR13318:SF95">
    <property type="entry name" value="F-BOX PROTEIN YLR352W"/>
    <property type="match status" value="1"/>
</dbReference>
<evidence type="ECO:0000313" key="2">
    <source>
        <dbReference type="WBParaSite" id="MCU_004190-RA"/>
    </source>
</evidence>
<dbReference type="GO" id="GO:0031146">
    <property type="term" value="P:SCF-dependent proteasomal ubiquitin-dependent protein catabolic process"/>
    <property type="evidence" value="ECO:0007669"/>
    <property type="project" value="TreeGrafter"/>
</dbReference>
<evidence type="ECO:0000259" key="1">
    <source>
        <dbReference type="Pfam" id="PF25372"/>
    </source>
</evidence>
<name>A0A5K3F1I1_MESCO</name>
<accession>A0A5K3F1I1</accession>
<dbReference type="Pfam" id="PF25372">
    <property type="entry name" value="DUF7885"/>
    <property type="match status" value="1"/>
</dbReference>
<dbReference type="AlphaFoldDB" id="A0A5K3F1I1"/>
<dbReference type="SMART" id="SM00367">
    <property type="entry name" value="LRR_CC"/>
    <property type="match status" value="5"/>
</dbReference>
<dbReference type="PANTHER" id="PTHR13318">
    <property type="entry name" value="PARTNER OF PAIRED, ISOFORM B-RELATED"/>
    <property type="match status" value="1"/>
</dbReference>
<feature type="domain" description="F-box/LRR-repeat protein 15-like leucin rich repeat" evidence="1">
    <location>
        <begin position="319"/>
        <end position="451"/>
    </location>
</feature>
<dbReference type="GO" id="GO:0019005">
    <property type="term" value="C:SCF ubiquitin ligase complex"/>
    <property type="evidence" value="ECO:0007669"/>
    <property type="project" value="TreeGrafter"/>
</dbReference>
<dbReference type="Gene3D" id="3.80.10.10">
    <property type="entry name" value="Ribonuclease Inhibitor"/>
    <property type="match status" value="1"/>
</dbReference>
<dbReference type="SUPFAM" id="SSF52047">
    <property type="entry name" value="RNI-like"/>
    <property type="match status" value="1"/>
</dbReference>
<dbReference type="InterPro" id="IPR032675">
    <property type="entry name" value="LRR_dom_sf"/>
</dbReference>
<sequence length="496" mass="55983">MNPTLSGTLIPERMRQTVSGHWRRFKYRDFMLRYLGPPVDPEKLRVAKEFAMKSLLGKCFNTWNHLTKETSGFAGHGTATVAGAFYSAKKLRRSFEVWRRYIGNRKKRIQAFCEIVQLVEQDMLLGTSFKSWKTSVFGETGLTQNAICGEGRDRFAELPEFIQTKCAFVNQAWKVAVDHNAAASELNLSKISRRSDDALLIRLLRLRKAKIRKVCLPNCHLITALGLSALAYCLGVTDIGLRFFEGSQSASSLQYVDVSGCSRFHLQAIGSRAVLEGVECRHRRTPTRLSEIHMQIEGSKNFFDETPRAQNAICEILNKGLKKLCIYGDAELTDLVPERAYPFHEPNSEMLENLTRLAIVNCSKVAFGVESECGRLTNLFYLSIEGCEKLTDEAFAGIRQLRNLRWINFSRTRLSDKTLEYLAGPPWLTHVNLSGCFRVSDRGISRFAAQSLTSRGIELAVYHCQGLREIDLSGVKTVSSLVHLFRINKLHILGDG</sequence>